<dbReference type="SMART" id="SM00387">
    <property type="entry name" value="HATPase_c"/>
    <property type="match status" value="1"/>
</dbReference>
<proteinExistence type="predicted"/>
<keyword evidence="5" id="KW-0547">Nucleotide-binding</keyword>
<protein>
    <recommendedName>
        <fullName evidence="2">histidine kinase</fullName>
        <ecNumber evidence="2">2.7.13.3</ecNumber>
    </recommendedName>
</protein>
<reference evidence="12 14" key="1">
    <citation type="journal article" date="2016" name="Plant Dis.">
        <title>Improved production of propionic acid using genome shuffling.</title>
        <authorList>
            <person name="Luna-Flores C.H."/>
            <person name="Palfreyman R.W."/>
            <person name="Kromer J.O."/>
            <person name="Nielsen L.K."/>
            <person name="Marcellin E."/>
        </authorList>
    </citation>
    <scope>NUCLEOTIDE SEQUENCE [LARGE SCALE GENOMIC DNA]</scope>
    <source>
        <strain evidence="12 14">F3E8</strain>
    </source>
</reference>
<dbReference type="OMA" id="YTVGAWE"/>
<dbReference type="Gene3D" id="3.30.565.10">
    <property type="entry name" value="Histidine kinase-like ATPase, C-terminal domain"/>
    <property type="match status" value="1"/>
</dbReference>
<evidence type="ECO:0000256" key="7">
    <source>
        <dbReference type="ARBA" id="ARBA00022840"/>
    </source>
</evidence>
<keyword evidence="3" id="KW-0597">Phosphoprotein</keyword>
<evidence type="ECO:0000313" key="12">
    <source>
        <dbReference type="EMBL" id="AOZ45736.1"/>
    </source>
</evidence>
<dbReference type="Pfam" id="PF02518">
    <property type="entry name" value="HATPase_c"/>
    <property type="match status" value="1"/>
</dbReference>
<evidence type="ECO:0000256" key="6">
    <source>
        <dbReference type="ARBA" id="ARBA00022777"/>
    </source>
</evidence>
<keyword evidence="7" id="KW-0067">ATP-binding</keyword>
<accession>A0A142KDQ6</accession>
<evidence type="ECO:0000256" key="8">
    <source>
        <dbReference type="ARBA" id="ARBA00023012"/>
    </source>
</evidence>
<keyword evidence="14" id="KW-1185">Reference proteome</keyword>
<feature type="transmembrane region" description="Helical" evidence="9">
    <location>
        <begin position="88"/>
        <end position="105"/>
    </location>
</feature>
<evidence type="ECO:0000256" key="2">
    <source>
        <dbReference type="ARBA" id="ARBA00012438"/>
    </source>
</evidence>
<dbReference type="GO" id="GO:0016020">
    <property type="term" value="C:membrane"/>
    <property type="evidence" value="ECO:0007669"/>
    <property type="project" value="InterPro"/>
</dbReference>
<dbReference type="Proteomes" id="UP000075221">
    <property type="component" value="Chromosome"/>
</dbReference>
<dbReference type="InterPro" id="IPR050482">
    <property type="entry name" value="Sensor_HK_TwoCompSys"/>
</dbReference>
<evidence type="ECO:0000256" key="5">
    <source>
        <dbReference type="ARBA" id="ARBA00022741"/>
    </source>
</evidence>
<dbReference type="EMBL" id="CP015970">
    <property type="protein sequence ID" value="AOZ45736.1"/>
    <property type="molecule type" value="Genomic_DNA"/>
</dbReference>
<dbReference type="InterPro" id="IPR011712">
    <property type="entry name" value="Sig_transdc_His_kin_sub3_dim/P"/>
</dbReference>
<name>A0A142KDQ6_9ACTN</name>
<feature type="transmembrane region" description="Helical" evidence="9">
    <location>
        <begin position="32"/>
        <end position="53"/>
    </location>
</feature>
<dbReference type="EMBL" id="CP014352">
    <property type="protein sequence ID" value="AMS04244.1"/>
    <property type="molecule type" value="Genomic_DNA"/>
</dbReference>
<dbReference type="InterPro" id="IPR003594">
    <property type="entry name" value="HATPase_dom"/>
</dbReference>
<dbReference type="PANTHER" id="PTHR24421">
    <property type="entry name" value="NITRATE/NITRITE SENSOR PROTEIN NARX-RELATED"/>
    <property type="match status" value="1"/>
</dbReference>
<evidence type="ECO:0000313" key="11">
    <source>
        <dbReference type="EMBL" id="AMS04244.1"/>
    </source>
</evidence>
<dbReference type="Proteomes" id="UP000178666">
    <property type="component" value="Chromosome"/>
</dbReference>
<dbReference type="PANTHER" id="PTHR24421:SF10">
    <property type="entry name" value="NITRATE_NITRITE SENSOR PROTEIN NARQ"/>
    <property type="match status" value="1"/>
</dbReference>
<keyword evidence="4" id="KW-0808">Transferase</keyword>
<dbReference type="KEGG" id="aaci:ASQ49_14120"/>
<dbReference type="GeneID" id="88086794"/>
<dbReference type="GO" id="GO:0005524">
    <property type="term" value="F:ATP binding"/>
    <property type="evidence" value="ECO:0007669"/>
    <property type="project" value="UniProtKB-KW"/>
</dbReference>
<organism evidence="11 13">
    <name type="scientific">Acidipropionibacterium acidipropionici</name>
    <dbReference type="NCBI Taxonomy" id="1748"/>
    <lineage>
        <taxon>Bacteria</taxon>
        <taxon>Bacillati</taxon>
        <taxon>Actinomycetota</taxon>
        <taxon>Actinomycetes</taxon>
        <taxon>Propionibacteriales</taxon>
        <taxon>Propionibacteriaceae</taxon>
        <taxon>Acidipropionibacterium</taxon>
    </lineage>
</organism>
<feature type="transmembrane region" description="Helical" evidence="9">
    <location>
        <begin position="174"/>
        <end position="203"/>
    </location>
</feature>
<evidence type="ECO:0000313" key="14">
    <source>
        <dbReference type="Proteomes" id="UP000178666"/>
    </source>
</evidence>
<keyword evidence="9" id="KW-0472">Membrane</keyword>
<feature type="transmembrane region" description="Helical" evidence="9">
    <location>
        <begin position="135"/>
        <end position="154"/>
    </location>
</feature>
<dbReference type="InterPro" id="IPR036890">
    <property type="entry name" value="HATPase_C_sf"/>
</dbReference>
<dbReference type="OrthoDB" id="227596at2"/>
<keyword evidence="9" id="KW-1133">Transmembrane helix</keyword>
<feature type="domain" description="Histidine kinase/HSP90-like ATPase" evidence="10">
    <location>
        <begin position="339"/>
        <end position="437"/>
    </location>
</feature>
<evidence type="ECO:0000313" key="13">
    <source>
        <dbReference type="Proteomes" id="UP000075221"/>
    </source>
</evidence>
<keyword evidence="9" id="KW-0812">Transmembrane</keyword>
<evidence type="ECO:0000256" key="3">
    <source>
        <dbReference type="ARBA" id="ARBA00022553"/>
    </source>
</evidence>
<keyword evidence="8" id="KW-0902">Two-component regulatory system</keyword>
<dbReference type="CDD" id="cd16917">
    <property type="entry name" value="HATPase_UhpB-NarQ-NarX-like"/>
    <property type="match status" value="1"/>
</dbReference>
<dbReference type="Gene3D" id="1.20.5.1930">
    <property type="match status" value="1"/>
</dbReference>
<dbReference type="Pfam" id="PF07730">
    <property type="entry name" value="HisKA_3"/>
    <property type="match status" value="1"/>
</dbReference>
<gene>
    <name evidence="12" type="ORF">A8L58_02285</name>
    <name evidence="11" type="ORF">AXH35_00815</name>
</gene>
<reference evidence="11 13" key="2">
    <citation type="submission" date="2016-02" db="EMBL/GenBank/DDBJ databases">
        <title>Complete Genome Sequence of Propionibacterium acidipropionici ATCC 55737.</title>
        <authorList>
            <person name="Luna Flores C.H."/>
            <person name="Nielsen L.K."/>
            <person name="Marcellin E."/>
        </authorList>
    </citation>
    <scope>NUCLEOTIDE SEQUENCE [LARGE SCALE GENOMIC DNA]</scope>
    <source>
        <strain evidence="11 13">ATCC 55737</strain>
    </source>
</reference>
<dbReference type="GO" id="GO:0000155">
    <property type="term" value="F:phosphorelay sensor kinase activity"/>
    <property type="evidence" value="ECO:0007669"/>
    <property type="project" value="InterPro"/>
</dbReference>
<sequence>MASLTDLLDLDDPWERPAPSHRTIRVPLVGRVSGADILVGLLSVPLGLGMIWLLDGLSAYDHSSWWRRWIILATLAVILSLRRRFPAAVGCLAAAHLLVGGAVAPEATTNYVGQVFYFICFHTTVAWGRSRRAAWGVIAGVVVVFLGWLAVAFSRTNALAGMLRAMNPRASADVAAYTRVILLQIVINVAFTLGAGAMGQIAWRGARDLARSRDQARTIAVQRSQLADRAVVAERLRIARELHDSVAHHVSVIGIQAAGARRALEVAPDLAREALGTVEEESRLAVTEMHSLLGSLRPSEEADPAIQPGLEDLEELCAQPRRAAVTLDVVGDRRAVPPPVALSVYRIVQEALNNVDKHGLAAHAHVAVRITSGCVEVEVTDDGRGAAATGAPPIPGTGVGLIGMRERVAAHGGTLETGPRATGGWRVLARLSSPPELATDGREDRP</sequence>
<evidence type="ECO:0000256" key="4">
    <source>
        <dbReference type="ARBA" id="ARBA00022679"/>
    </source>
</evidence>
<feature type="transmembrane region" description="Helical" evidence="9">
    <location>
        <begin position="65"/>
        <end position="81"/>
    </location>
</feature>
<evidence type="ECO:0000259" key="10">
    <source>
        <dbReference type="SMART" id="SM00387"/>
    </source>
</evidence>
<keyword evidence="6" id="KW-0418">Kinase</keyword>
<dbReference type="RefSeq" id="WP_015070143.1">
    <property type="nucleotide sequence ID" value="NZ_CP013126.1"/>
</dbReference>
<comment type="catalytic activity">
    <reaction evidence="1">
        <text>ATP + protein L-histidine = ADP + protein N-phospho-L-histidine.</text>
        <dbReference type="EC" id="2.7.13.3"/>
    </reaction>
</comment>
<dbReference type="SUPFAM" id="SSF55874">
    <property type="entry name" value="ATPase domain of HSP90 chaperone/DNA topoisomerase II/histidine kinase"/>
    <property type="match status" value="1"/>
</dbReference>
<evidence type="ECO:0000256" key="1">
    <source>
        <dbReference type="ARBA" id="ARBA00000085"/>
    </source>
</evidence>
<dbReference type="AlphaFoldDB" id="A0A142KDQ6"/>
<dbReference type="EC" id="2.7.13.3" evidence="2"/>
<evidence type="ECO:0000256" key="9">
    <source>
        <dbReference type="SAM" id="Phobius"/>
    </source>
</evidence>
<dbReference type="GO" id="GO:0046983">
    <property type="term" value="F:protein dimerization activity"/>
    <property type="evidence" value="ECO:0007669"/>
    <property type="project" value="InterPro"/>
</dbReference>